<evidence type="ECO:0000313" key="2">
    <source>
        <dbReference type="Proteomes" id="UP000825935"/>
    </source>
</evidence>
<name>A0A8T2QHH0_CERRI</name>
<dbReference type="Gene3D" id="3.10.20.90">
    <property type="entry name" value="Phosphatidylinositol 3-kinase Catalytic Subunit, Chain A, domain 1"/>
    <property type="match status" value="1"/>
</dbReference>
<dbReference type="OrthoDB" id="409136at2759"/>
<protein>
    <submittedName>
        <fullName evidence="1">Uncharacterized protein</fullName>
    </submittedName>
</protein>
<dbReference type="OMA" id="NQHTIEY"/>
<dbReference type="EMBL" id="CM035440">
    <property type="protein sequence ID" value="KAH7282641.1"/>
    <property type="molecule type" value="Genomic_DNA"/>
</dbReference>
<dbReference type="Proteomes" id="UP000825935">
    <property type="component" value="Chromosome 35"/>
</dbReference>
<keyword evidence="2" id="KW-1185">Reference proteome</keyword>
<accession>A0A8T2QHH0</accession>
<comment type="caution">
    <text evidence="1">The sequence shown here is derived from an EMBL/GenBank/DDBJ whole genome shotgun (WGS) entry which is preliminary data.</text>
</comment>
<organism evidence="1 2">
    <name type="scientific">Ceratopteris richardii</name>
    <name type="common">Triangle waterfern</name>
    <dbReference type="NCBI Taxonomy" id="49495"/>
    <lineage>
        <taxon>Eukaryota</taxon>
        <taxon>Viridiplantae</taxon>
        <taxon>Streptophyta</taxon>
        <taxon>Embryophyta</taxon>
        <taxon>Tracheophyta</taxon>
        <taxon>Polypodiopsida</taxon>
        <taxon>Polypodiidae</taxon>
        <taxon>Polypodiales</taxon>
        <taxon>Pteridineae</taxon>
        <taxon>Pteridaceae</taxon>
        <taxon>Parkerioideae</taxon>
        <taxon>Ceratopteris</taxon>
    </lineage>
</organism>
<dbReference type="Gene3D" id="3.10.620.30">
    <property type="match status" value="1"/>
</dbReference>
<gene>
    <name evidence="1" type="ORF">KP509_35G041500</name>
</gene>
<dbReference type="SUPFAM" id="SSF54236">
    <property type="entry name" value="Ubiquitin-like"/>
    <property type="match status" value="1"/>
</dbReference>
<evidence type="ECO:0000313" key="1">
    <source>
        <dbReference type="EMBL" id="KAH7282641.1"/>
    </source>
</evidence>
<dbReference type="InterPro" id="IPR029071">
    <property type="entry name" value="Ubiquitin-like_domsf"/>
</dbReference>
<reference evidence="1" key="1">
    <citation type="submission" date="2021-08" db="EMBL/GenBank/DDBJ databases">
        <title>WGS assembly of Ceratopteris richardii.</title>
        <authorList>
            <person name="Marchant D.B."/>
            <person name="Chen G."/>
            <person name="Jenkins J."/>
            <person name="Shu S."/>
            <person name="Leebens-Mack J."/>
            <person name="Grimwood J."/>
            <person name="Schmutz J."/>
            <person name="Soltis P."/>
            <person name="Soltis D."/>
            <person name="Chen Z.-H."/>
        </authorList>
    </citation>
    <scope>NUCLEOTIDE SEQUENCE</scope>
    <source>
        <strain evidence="1">Whitten #5841</strain>
        <tissue evidence="1">Leaf</tissue>
    </source>
</reference>
<proteinExistence type="predicted"/>
<dbReference type="AlphaFoldDB" id="A0A8T2QHH0"/>
<sequence length="195" mass="22239">MGVSQVTVEHKGFTFQLQVDSDTEFEVFKSQLYSLTMVPPENQIIIDSSDVPIKSHADFLARIEFGGGTFTVTLLDNSTDKKMHKTAVSEAEKADEELCRFLQAQEEALFRKQQAKENGEQVFASKLEGYISGVLQYEDPLRQAKARETVQVEELEEKALMALAKEGKRNSSIEELDHYILVQLLLWFKQSFRKL</sequence>